<evidence type="ECO:0000313" key="2">
    <source>
        <dbReference type="EMBL" id="RVU29485.1"/>
    </source>
</evidence>
<evidence type="ECO:0000313" key="3">
    <source>
        <dbReference type="Proteomes" id="UP000282818"/>
    </source>
</evidence>
<name>A0A437Q4N7_9GAMM</name>
<dbReference type="Proteomes" id="UP000282818">
    <property type="component" value="Unassembled WGS sequence"/>
</dbReference>
<keyword evidence="1" id="KW-0732">Signal</keyword>
<organism evidence="2 3">
    <name type="scientific">Neptunomonas marina</name>
    <dbReference type="NCBI Taxonomy" id="1815562"/>
    <lineage>
        <taxon>Bacteria</taxon>
        <taxon>Pseudomonadati</taxon>
        <taxon>Pseudomonadota</taxon>
        <taxon>Gammaproteobacteria</taxon>
        <taxon>Oceanospirillales</taxon>
        <taxon>Oceanospirillaceae</taxon>
        <taxon>Neptunomonas</taxon>
    </lineage>
</organism>
<dbReference type="AlphaFoldDB" id="A0A437Q4N7"/>
<sequence length="470" mass="51655">MKHNLRAAIVISLFASTSTLAAQQPVTITAEAQQDLAVTLYSDNLGLIQDTRALPKLDSADRVVVRDVSQQMQTETLQITNAGRIKEQTLNSAVVNYHAMLTHYLGKQVTLSRVQPSGQEIQQNVTLLSVDGATMLVENNARVETVPMNGDWRIIFPEKPSDLLIKPSLTFRTAGTEQPSNATLSYLSSGLRWQMDYVMTLNEAQDRLNIDGLASLMNNTGTALENARFRLLAGDVNQVRNAPVMRRKEVLMAAAMADESQAGSGPQNIGEYKLYTLPEPITLQDQQRTQVPLLSASNVPVQSLQRYQFYVGNHIDSHTSKSKPENIIRFKNSAESGLDKALPGGNVRMFAPDGQSELHYIGGAQLPQTSRGEQIELSTGAAFDVTITRKQTAFENTFDGAIVEYELTIKNAAAQPRQVEIGAMFSQPWKLESSTFKPTETSGGAAKWAISASGKTDTVMRIRVRLTDRK</sequence>
<proteinExistence type="predicted"/>
<feature type="chain" id="PRO_5019093507" description="DUF4139 domain-containing protein" evidence="1">
    <location>
        <begin position="22"/>
        <end position="470"/>
    </location>
</feature>
<keyword evidence="3" id="KW-1185">Reference proteome</keyword>
<gene>
    <name evidence="2" type="ORF">EOE65_16205</name>
</gene>
<dbReference type="PANTHER" id="PTHR38075">
    <property type="entry name" value="DUF4139 DOMAIN-CONTAINING PROTEIN"/>
    <property type="match status" value="1"/>
</dbReference>
<evidence type="ECO:0008006" key="4">
    <source>
        <dbReference type="Google" id="ProtNLM"/>
    </source>
</evidence>
<reference evidence="2 3" key="1">
    <citation type="submission" date="2019-01" db="EMBL/GenBank/DDBJ databases">
        <authorList>
            <person name="Chen W.-M."/>
        </authorList>
    </citation>
    <scope>NUCLEOTIDE SEQUENCE [LARGE SCALE GENOMIC DNA]</scope>
    <source>
        <strain evidence="2 3">HPM-16</strain>
    </source>
</reference>
<dbReference type="RefSeq" id="WP_127695663.1">
    <property type="nucleotide sequence ID" value="NZ_SACQ01000009.1"/>
</dbReference>
<comment type="caution">
    <text evidence="2">The sequence shown here is derived from an EMBL/GenBank/DDBJ whole genome shotgun (WGS) entry which is preliminary data.</text>
</comment>
<dbReference type="PANTHER" id="PTHR38075:SF1">
    <property type="entry name" value="DUF4139 DOMAIN-CONTAINING PROTEIN"/>
    <property type="match status" value="1"/>
</dbReference>
<protein>
    <recommendedName>
        <fullName evidence="4">DUF4139 domain-containing protein</fullName>
    </recommendedName>
</protein>
<accession>A0A437Q4N7</accession>
<dbReference type="EMBL" id="SACQ01000009">
    <property type="protein sequence ID" value="RVU29485.1"/>
    <property type="molecule type" value="Genomic_DNA"/>
</dbReference>
<evidence type="ECO:0000256" key="1">
    <source>
        <dbReference type="SAM" id="SignalP"/>
    </source>
</evidence>
<feature type="signal peptide" evidence="1">
    <location>
        <begin position="1"/>
        <end position="21"/>
    </location>
</feature>